<dbReference type="InterPro" id="IPR028098">
    <property type="entry name" value="Glyco_trans_4-like_N"/>
</dbReference>
<dbReference type="EMBL" id="MHOT01000001">
    <property type="protein sequence ID" value="OGZ69855.1"/>
    <property type="molecule type" value="Genomic_DNA"/>
</dbReference>
<dbReference type="Proteomes" id="UP000178820">
    <property type="component" value="Unassembled WGS sequence"/>
</dbReference>
<reference evidence="3 4" key="1">
    <citation type="journal article" date="2016" name="Nat. Commun.">
        <title>Thousands of microbial genomes shed light on interconnected biogeochemical processes in an aquifer system.</title>
        <authorList>
            <person name="Anantharaman K."/>
            <person name="Brown C.T."/>
            <person name="Hug L.A."/>
            <person name="Sharon I."/>
            <person name="Castelle C.J."/>
            <person name="Probst A.J."/>
            <person name="Thomas B.C."/>
            <person name="Singh A."/>
            <person name="Wilkins M.J."/>
            <person name="Karaoz U."/>
            <person name="Brodie E.L."/>
            <person name="Williams K.H."/>
            <person name="Hubbard S.S."/>
            <person name="Banfield J.F."/>
        </authorList>
    </citation>
    <scope>NUCLEOTIDE SEQUENCE [LARGE SCALE GENOMIC DNA]</scope>
</reference>
<dbReference type="CDD" id="cd03808">
    <property type="entry name" value="GT4_CapM-like"/>
    <property type="match status" value="1"/>
</dbReference>
<dbReference type="PANTHER" id="PTHR12526">
    <property type="entry name" value="GLYCOSYLTRANSFERASE"/>
    <property type="match status" value="1"/>
</dbReference>
<feature type="domain" description="Glycosyltransferase subfamily 4-like N-terminal" evidence="2">
    <location>
        <begin position="5"/>
        <end position="148"/>
    </location>
</feature>
<feature type="domain" description="Glycosyl transferase family 1" evidence="1">
    <location>
        <begin position="191"/>
        <end position="358"/>
    </location>
</feature>
<dbReference type="AlphaFoldDB" id="A0A1G2I544"/>
<comment type="caution">
    <text evidence="3">The sequence shown here is derived from an EMBL/GenBank/DDBJ whole genome shotgun (WGS) entry which is preliminary data.</text>
</comment>
<gene>
    <name evidence="3" type="ORF">A3D44_03075</name>
</gene>
<dbReference type="PANTHER" id="PTHR12526:SF638">
    <property type="entry name" value="SPORE COAT PROTEIN SA"/>
    <property type="match status" value="1"/>
</dbReference>
<organism evidence="3 4">
    <name type="scientific">Candidatus Staskawiczbacteria bacterium RIFCSPHIGHO2_02_FULL_42_22</name>
    <dbReference type="NCBI Taxonomy" id="1802207"/>
    <lineage>
        <taxon>Bacteria</taxon>
        <taxon>Candidatus Staskawicziibacteriota</taxon>
    </lineage>
</organism>
<dbReference type="Pfam" id="PF13477">
    <property type="entry name" value="Glyco_trans_4_2"/>
    <property type="match status" value="1"/>
</dbReference>
<evidence type="ECO:0000313" key="3">
    <source>
        <dbReference type="EMBL" id="OGZ69855.1"/>
    </source>
</evidence>
<evidence type="ECO:0000313" key="4">
    <source>
        <dbReference type="Proteomes" id="UP000178820"/>
    </source>
</evidence>
<evidence type="ECO:0000259" key="1">
    <source>
        <dbReference type="Pfam" id="PF00534"/>
    </source>
</evidence>
<name>A0A1G2I544_9BACT</name>
<protein>
    <recommendedName>
        <fullName evidence="5">Glycosyltransferase family 1 protein</fullName>
    </recommendedName>
</protein>
<sequence>MRNHKICFVAAVDITIKFLLFSELKFFKNKGYDVCVVCSPGKWLQDIKKEGITVKEITIKRNIFSPVSDVISFVKLFLYFRKERFDLVLTYTPKPGLLGCLAAKVAGVPIVANTIFGYYFHERTSYLKKRFFIFIEKVSAKCCDIVFFRNKEDFETSKKERIVKPALAEYIGDGIDIEKFNRVRFSPDFIQEKKKELGINLGVPIIGIVARLVREKGYMELLAAFERVLVKFPNALLLVVGSADLQKKDSVDPRIIKSFGIEKSTILLGERIDVDELFSVMDMFVLPSYREGFPHSIMEASAMALPVVTTDVRGCRSAVDGNITGLIVPPKDSDALAQSLINLLSNTGAAKRMGKLGRIKAQQEFDERILFRKMEEKINKLIKNA</sequence>
<evidence type="ECO:0000259" key="2">
    <source>
        <dbReference type="Pfam" id="PF13477"/>
    </source>
</evidence>
<dbReference type="STRING" id="1802207.A3D44_03075"/>
<dbReference type="GO" id="GO:0016757">
    <property type="term" value="F:glycosyltransferase activity"/>
    <property type="evidence" value="ECO:0007669"/>
    <property type="project" value="InterPro"/>
</dbReference>
<dbReference type="InterPro" id="IPR001296">
    <property type="entry name" value="Glyco_trans_1"/>
</dbReference>
<dbReference type="SUPFAM" id="SSF53756">
    <property type="entry name" value="UDP-Glycosyltransferase/glycogen phosphorylase"/>
    <property type="match status" value="1"/>
</dbReference>
<dbReference type="Gene3D" id="3.40.50.2000">
    <property type="entry name" value="Glycogen Phosphorylase B"/>
    <property type="match status" value="2"/>
</dbReference>
<proteinExistence type="predicted"/>
<accession>A0A1G2I544</accession>
<evidence type="ECO:0008006" key="5">
    <source>
        <dbReference type="Google" id="ProtNLM"/>
    </source>
</evidence>
<dbReference type="Pfam" id="PF00534">
    <property type="entry name" value="Glycos_transf_1"/>
    <property type="match status" value="1"/>
</dbReference>